<reference evidence="1 2" key="1">
    <citation type="submission" date="2017-02" db="EMBL/GenBank/DDBJ databases">
        <title>Legionella quilivanii strain from human: case report and whole genome sequencing analysis.</title>
        <authorList>
            <person name="Lalancette C."/>
            <person name="Leduc J.-M."/>
            <person name="Levesque S."/>
            <person name="Fournier E."/>
            <person name="Saoud J."/>
            <person name="Faucher S.P."/>
            <person name="Bernard K."/>
            <person name="Martineau C."/>
            <person name="Longtin J."/>
        </authorList>
    </citation>
    <scope>NUCLEOTIDE SEQUENCE [LARGE SCALE GENOMIC DNA]</scope>
    <source>
        <strain evidence="1 2">ID143958</strain>
    </source>
</reference>
<organism evidence="1 2">
    <name type="scientific">Legionella quinlivanii</name>
    <dbReference type="NCBI Taxonomy" id="45073"/>
    <lineage>
        <taxon>Bacteria</taxon>
        <taxon>Pseudomonadati</taxon>
        <taxon>Pseudomonadota</taxon>
        <taxon>Gammaproteobacteria</taxon>
        <taxon>Legionellales</taxon>
        <taxon>Legionellaceae</taxon>
        <taxon>Legionella</taxon>
    </lineage>
</organism>
<dbReference type="Proteomes" id="UP000249458">
    <property type="component" value="Unassembled WGS sequence"/>
</dbReference>
<comment type="caution">
    <text evidence="1">The sequence shown here is derived from an EMBL/GenBank/DDBJ whole genome shotgun (WGS) entry which is preliminary data.</text>
</comment>
<name>A0A364LM32_9GAMM</name>
<dbReference type="RefSeq" id="WP_112218945.1">
    <property type="nucleotide sequence ID" value="NZ_MVJN01000003.1"/>
</dbReference>
<sequence>MLIDLDALFDLHEQSIIRWKEEALRFTQQDFFALVEENHAFNFQLWNAEDRARRDDQGFQYVYEAKREIDGFNQQRNNRMEAMDEWLYNKLSPSTSASCPVHSETPGMIIDRLSILALKTYHMDLQTRREDASEAHRQLCQRKLDTLHLQQQQLQQCLREFIEEIRAGSRTFRVYHQFKMYNDPTLNPCLYQKK</sequence>
<dbReference type="Pfam" id="PF14063">
    <property type="entry name" value="DUF4254"/>
    <property type="match status" value="1"/>
</dbReference>
<proteinExistence type="predicted"/>
<evidence type="ECO:0008006" key="3">
    <source>
        <dbReference type="Google" id="ProtNLM"/>
    </source>
</evidence>
<dbReference type="InterPro" id="IPR025350">
    <property type="entry name" value="DUF4254"/>
</dbReference>
<evidence type="ECO:0000313" key="1">
    <source>
        <dbReference type="EMBL" id="RAP37588.1"/>
    </source>
</evidence>
<dbReference type="AlphaFoldDB" id="A0A364LM32"/>
<protein>
    <recommendedName>
        <fullName evidence="3">DUF4254 domain-containing protein</fullName>
    </recommendedName>
</protein>
<accession>A0A364LM32</accession>
<dbReference type="EMBL" id="MVJN01000003">
    <property type="protein sequence ID" value="RAP37588.1"/>
    <property type="molecule type" value="Genomic_DNA"/>
</dbReference>
<gene>
    <name evidence="1" type="ORF">B1207_05295</name>
</gene>
<evidence type="ECO:0000313" key="2">
    <source>
        <dbReference type="Proteomes" id="UP000249458"/>
    </source>
</evidence>